<feature type="compositionally biased region" description="Polar residues" evidence="1">
    <location>
        <begin position="276"/>
        <end position="285"/>
    </location>
</feature>
<dbReference type="EMBL" id="JAPQKN010000006">
    <property type="protein sequence ID" value="KAJ5157783.1"/>
    <property type="molecule type" value="Genomic_DNA"/>
</dbReference>
<feature type="region of interest" description="Disordered" evidence="1">
    <location>
        <begin position="392"/>
        <end position="417"/>
    </location>
</feature>
<dbReference type="GeneID" id="81430183"/>
<gene>
    <name evidence="2" type="ORF">N7482_008883</name>
</gene>
<sequence>MTSSISFGDTNSGFQVGTNHGSIDAQFHLAAELHSKERSEVYNTQGGAVFSGNISAKRDINIYHITTVRPLADSIYKSLFNSADLFDQVRNELGLLVAVLNATEEHTQKFHLDDTQLPNLNDALNRCHGVLRELSELKDRFDNVGPQTRVTWERMGWGEAELVDIRTKLLLYIQVLNVLNTNMIRSSHENVEHLLKTFISEIRSGKRESAAMSCVSTGSLTLDEREAWRHLRKELQSIGITPDIFTQHRGFILTTLQTFLSQDGIEDCPVNVETANFDQKQSSPESPRENTDSTSRTGTRDDVSATMVAHGNNDRSKGKAVGTEYQSPLDILALARIPKKPNRMARLLHRITHPNAEPKEAMQTPRLNKTKQMVEEEFASAQATRVPYLTLSADNPSDESIVSSKRGNDPASPLDLPSGTDYLLSEFDEEDEMPKTYLNDGLYDNGQQNSEHADTLSQRQHVTGWPGVLFPVASLYEFNLDSGISEGGYTYLTYNAGELFGVVAEKGNVWLAYNQDDPTQKIGWIWDKHFTKLERQY</sequence>
<name>A0A9W9LIZ1_9EURO</name>
<keyword evidence="3" id="KW-1185">Reference proteome</keyword>
<dbReference type="Proteomes" id="UP001149163">
    <property type="component" value="Unassembled WGS sequence"/>
</dbReference>
<accession>A0A9W9LIZ1</accession>
<reference evidence="2" key="1">
    <citation type="submission" date="2022-11" db="EMBL/GenBank/DDBJ databases">
        <authorList>
            <person name="Petersen C."/>
        </authorList>
    </citation>
    <scope>NUCLEOTIDE SEQUENCE</scope>
    <source>
        <strain evidence="2">IBT 26290</strain>
    </source>
</reference>
<dbReference type="AlphaFoldDB" id="A0A9W9LIZ1"/>
<protein>
    <submittedName>
        <fullName evidence="2">Uncharacterized protein</fullName>
    </submittedName>
</protein>
<feature type="region of interest" description="Disordered" evidence="1">
    <location>
        <begin position="276"/>
        <end position="322"/>
    </location>
</feature>
<comment type="caution">
    <text evidence="2">The sequence shown here is derived from an EMBL/GenBank/DDBJ whole genome shotgun (WGS) entry which is preliminary data.</text>
</comment>
<organism evidence="2 3">
    <name type="scientific">Penicillium canariense</name>
    <dbReference type="NCBI Taxonomy" id="189055"/>
    <lineage>
        <taxon>Eukaryota</taxon>
        <taxon>Fungi</taxon>
        <taxon>Dikarya</taxon>
        <taxon>Ascomycota</taxon>
        <taxon>Pezizomycotina</taxon>
        <taxon>Eurotiomycetes</taxon>
        <taxon>Eurotiomycetidae</taxon>
        <taxon>Eurotiales</taxon>
        <taxon>Aspergillaceae</taxon>
        <taxon>Penicillium</taxon>
    </lineage>
</organism>
<dbReference type="RefSeq" id="XP_056540772.1">
    <property type="nucleotide sequence ID" value="XM_056691007.1"/>
</dbReference>
<evidence type="ECO:0000313" key="2">
    <source>
        <dbReference type="EMBL" id="KAJ5157783.1"/>
    </source>
</evidence>
<feature type="compositionally biased region" description="Polar residues" evidence="1">
    <location>
        <begin position="392"/>
        <end position="405"/>
    </location>
</feature>
<reference evidence="2" key="2">
    <citation type="journal article" date="2023" name="IMA Fungus">
        <title>Comparative genomic study of the Penicillium genus elucidates a diverse pangenome and 15 lateral gene transfer events.</title>
        <authorList>
            <person name="Petersen C."/>
            <person name="Sorensen T."/>
            <person name="Nielsen M.R."/>
            <person name="Sondergaard T.E."/>
            <person name="Sorensen J.L."/>
            <person name="Fitzpatrick D.A."/>
            <person name="Frisvad J.C."/>
            <person name="Nielsen K.L."/>
        </authorList>
    </citation>
    <scope>NUCLEOTIDE SEQUENCE</scope>
    <source>
        <strain evidence="2">IBT 26290</strain>
    </source>
</reference>
<evidence type="ECO:0000256" key="1">
    <source>
        <dbReference type="SAM" id="MobiDB-lite"/>
    </source>
</evidence>
<proteinExistence type="predicted"/>
<dbReference type="OrthoDB" id="4368963at2759"/>
<evidence type="ECO:0000313" key="3">
    <source>
        <dbReference type="Proteomes" id="UP001149163"/>
    </source>
</evidence>